<evidence type="ECO:0000313" key="2">
    <source>
        <dbReference type="Proteomes" id="UP001366166"/>
    </source>
</evidence>
<gene>
    <name evidence="1" type="ORF">FAK_24230</name>
</gene>
<dbReference type="EMBL" id="AP028679">
    <property type="protein sequence ID" value="BEQ15357.1"/>
    <property type="molecule type" value="Genomic_DNA"/>
</dbReference>
<reference evidence="2" key="1">
    <citation type="journal article" date="2023" name="Arch. Microbiol.">
        <title>Desulfoferula mesophilus gen. nov. sp. nov., a mesophilic sulfate-reducing bacterium isolated from a brackish lake sediment.</title>
        <authorList>
            <person name="Watanabe T."/>
            <person name="Yabe T."/>
            <person name="Tsuji J.M."/>
            <person name="Fukui M."/>
        </authorList>
    </citation>
    <scope>NUCLEOTIDE SEQUENCE [LARGE SCALE GENOMIC DNA]</scope>
    <source>
        <strain evidence="2">12FAK</strain>
    </source>
</reference>
<organism evidence="1 2">
    <name type="scientific">Desulfoferula mesophila</name>
    <dbReference type="NCBI Taxonomy" id="3058419"/>
    <lineage>
        <taxon>Bacteria</taxon>
        <taxon>Pseudomonadati</taxon>
        <taxon>Thermodesulfobacteriota</taxon>
        <taxon>Desulfarculia</taxon>
        <taxon>Desulfarculales</taxon>
        <taxon>Desulfarculaceae</taxon>
        <taxon>Desulfoferula</taxon>
    </lineage>
</organism>
<sequence length="263" mass="28727">MPNILVSIAADLPSSIALRYACRLADLIHSRVQVLHIKEPDEAGPAVGSGWARLTWQKELLEQARQEITQLLRDDLAHCATKDAPIVAVGDRESHVLAELGRAPYDLLVEGLPAPPSQSLLHRVLHSESLQKIHCPVLLALTMAPLERVLICLDHGEPSQVECFERLMQGTNLGVDLVAIRFPEAAETTGDELLRQRLDQARESLRGAGFDAGQSTVVDGRPDSMASLANDYGLLVVPKVHDSQREHPWVALLGNTSTSMLLC</sequence>
<keyword evidence="2" id="KW-1185">Reference proteome</keyword>
<dbReference type="RefSeq" id="WP_338599641.1">
    <property type="nucleotide sequence ID" value="NZ_AP028679.1"/>
</dbReference>
<dbReference type="AlphaFoldDB" id="A0AAU9F3P8"/>
<evidence type="ECO:0008006" key="3">
    <source>
        <dbReference type="Google" id="ProtNLM"/>
    </source>
</evidence>
<accession>A0AAU9F3P8</accession>
<dbReference type="Gene3D" id="3.40.50.12370">
    <property type="match status" value="1"/>
</dbReference>
<dbReference type="Proteomes" id="UP001366166">
    <property type="component" value="Chromosome"/>
</dbReference>
<dbReference type="SUPFAM" id="SSF52402">
    <property type="entry name" value="Adenine nucleotide alpha hydrolases-like"/>
    <property type="match status" value="1"/>
</dbReference>
<evidence type="ECO:0000313" key="1">
    <source>
        <dbReference type="EMBL" id="BEQ15357.1"/>
    </source>
</evidence>
<proteinExistence type="predicted"/>
<dbReference type="CDD" id="cd00293">
    <property type="entry name" value="USP-like"/>
    <property type="match status" value="1"/>
</dbReference>
<protein>
    <recommendedName>
        <fullName evidence="3">Universal stress protein</fullName>
    </recommendedName>
</protein>
<dbReference type="KEGG" id="dmp:FAK_24230"/>
<name>A0AAU9F3P8_9BACT</name>